<reference evidence="3" key="1">
    <citation type="journal article" date="2014" name="Environ. Microbiol.">
        <title>Comparative genomics of the marine bacterial genus Glaciecola reveals the high degree of genomic diversity and genomic characteristic for cold adaptation.</title>
        <authorList>
            <person name="Qin Q.L."/>
            <person name="Xie B.B."/>
            <person name="Yu Y."/>
            <person name="Shu Y.L."/>
            <person name="Rong J.C."/>
            <person name="Zhang Y.J."/>
            <person name="Zhao D.L."/>
            <person name="Chen X.L."/>
            <person name="Zhang X.Y."/>
            <person name="Chen B."/>
            <person name="Zhou B.C."/>
            <person name="Zhang Y.Z."/>
        </authorList>
    </citation>
    <scope>NUCLEOTIDE SEQUENCE [LARGE SCALE GENOMIC DNA]</scope>
    <source>
        <strain evidence="3">ACAM 615</strain>
    </source>
</reference>
<gene>
    <name evidence="2" type="ORF">GPAL_0990</name>
</gene>
<comment type="caution">
    <text evidence="2">The sequence shown here is derived from an EMBL/GenBank/DDBJ whole genome shotgun (WGS) entry which is preliminary data.</text>
</comment>
<dbReference type="RefSeq" id="WP_006009665.1">
    <property type="nucleotide sequence ID" value="NZ_BAEQ01000016.1"/>
</dbReference>
<dbReference type="OrthoDB" id="117888at2"/>
<organism evidence="2 3">
    <name type="scientific">Brumicola pallidula DSM 14239 = ACAM 615</name>
    <dbReference type="NCBI Taxonomy" id="1121922"/>
    <lineage>
        <taxon>Bacteria</taxon>
        <taxon>Pseudomonadati</taxon>
        <taxon>Pseudomonadota</taxon>
        <taxon>Gammaproteobacteria</taxon>
        <taxon>Alteromonadales</taxon>
        <taxon>Alteromonadaceae</taxon>
        <taxon>Brumicola</taxon>
    </lineage>
</organism>
<feature type="domain" description="Antitoxin Xre/MbcA/ParS-like toxin-binding" evidence="1">
    <location>
        <begin position="71"/>
        <end position="116"/>
    </location>
</feature>
<dbReference type="EMBL" id="BAEQ01000016">
    <property type="protein sequence ID" value="GAC27869.1"/>
    <property type="molecule type" value="Genomic_DNA"/>
</dbReference>
<dbReference type="Proteomes" id="UP000006251">
    <property type="component" value="Unassembled WGS sequence"/>
</dbReference>
<dbReference type="STRING" id="1121922.GCA_000428905_01514"/>
<name>K6Y516_9ALTE</name>
<dbReference type="InterPro" id="IPR024467">
    <property type="entry name" value="Xre/MbcA/ParS-like_toxin-bd"/>
</dbReference>
<dbReference type="Pfam" id="PF09722">
    <property type="entry name" value="Xre_MbcA_ParS_C"/>
    <property type="match status" value="1"/>
</dbReference>
<dbReference type="AlphaFoldDB" id="K6Y516"/>
<proteinExistence type="predicted"/>
<keyword evidence="3" id="KW-1185">Reference proteome</keyword>
<evidence type="ECO:0000313" key="3">
    <source>
        <dbReference type="Proteomes" id="UP000006251"/>
    </source>
</evidence>
<sequence>MPQANTDTSRVGLNLFFYIMNAWAQPQVAQMKLLGITDLDTFEKLANNELTDISEESLVRISYLMKIHKYLRTIFSQEEQADGWVNRANTEFNDLTASEYIQLNGTEGLEKVCKYLHSYCH</sequence>
<evidence type="ECO:0000313" key="2">
    <source>
        <dbReference type="EMBL" id="GAC27869.1"/>
    </source>
</evidence>
<accession>K6Y516</accession>
<protein>
    <recommendedName>
        <fullName evidence="1">Antitoxin Xre/MbcA/ParS-like toxin-binding domain-containing protein</fullName>
    </recommendedName>
</protein>
<evidence type="ECO:0000259" key="1">
    <source>
        <dbReference type="Pfam" id="PF09722"/>
    </source>
</evidence>